<dbReference type="EMBL" id="PKSM01000082">
    <property type="protein sequence ID" value="POW16000.1"/>
    <property type="molecule type" value="Genomic_DNA"/>
</dbReference>
<keyword evidence="2" id="KW-1185">Reference proteome</keyword>
<dbReference type="PANTHER" id="PTHR33069">
    <property type="entry name" value="CHROMOSOME 7, WHOLE GENOME SHOTGUN SEQUENCE-RELATED"/>
    <property type="match status" value="1"/>
</dbReference>
<dbReference type="VEuPathDB" id="FungiDB:PSHT_06924"/>
<accession>A0A2S4W2I7</accession>
<dbReference type="PANTHER" id="PTHR33069:SF3">
    <property type="entry name" value="DYNEIN HEAVY CHAIN TAIL DOMAIN-CONTAINING PROTEIN"/>
    <property type="match status" value="1"/>
</dbReference>
<sequence length="381" mass="44521">MYLKISLTDSVETRWTYTGSVIQGFETLMKKLDKHSHPKTPATLSVNELNSNDFLFNHMRPIVLATLHDHLTTLSLALNPLDLCNDPNSKVKLILELQSGLDHNITQLKYIIHFYRINELRSKVNDVAFRISESFHFVNLHIYKTRLSADPPEEENGEGAREKSIQEALDVMKWTITWFDGLESDIVEDHWRISTFRIDNLLHELLILVDPTVYPTHHSINEKRRFVLQPVIELTKSLITIIKLCRLFFKKLSQQGMNKKQLPLHTDMNSKQIKCLCELAEDVYADFLEIVLLFLDVETAETVPSRHMIKRHMIKIAERVANRFEAPWLLVLLHLVPLIPDTGGRSEQSYYKEWFTTWHTQIIVALHNFDRLATMLDYIHF</sequence>
<evidence type="ECO:0000313" key="2">
    <source>
        <dbReference type="Proteomes" id="UP000238274"/>
    </source>
</evidence>
<organism evidence="1 2">
    <name type="scientific">Puccinia striiformis</name>
    <dbReference type="NCBI Taxonomy" id="27350"/>
    <lineage>
        <taxon>Eukaryota</taxon>
        <taxon>Fungi</taxon>
        <taxon>Dikarya</taxon>
        <taxon>Basidiomycota</taxon>
        <taxon>Pucciniomycotina</taxon>
        <taxon>Pucciniomycetes</taxon>
        <taxon>Pucciniales</taxon>
        <taxon>Pucciniaceae</taxon>
        <taxon>Puccinia</taxon>
    </lineage>
</organism>
<proteinExistence type="predicted"/>
<reference evidence="1 2" key="1">
    <citation type="submission" date="2017-12" db="EMBL/GenBank/DDBJ databases">
        <title>Gene loss provides genomic basis for host adaptation in cereal stripe rust fungi.</title>
        <authorList>
            <person name="Xia C."/>
        </authorList>
    </citation>
    <scope>NUCLEOTIDE SEQUENCE [LARGE SCALE GENOMIC DNA]</scope>
    <source>
        <strain evidence="1 2">93TX-2</strain>
    </source>
</reference>
<name>A0A2S4W2I7_9BASI</name>
<evidence type="ECO:0000313" key="1">
    <source>
        <dbReference type="EMBL" id="POW16000.1"/>
    </source>
</evidence>
<reference evidence="2" key="2">
    <citation type="journal article" date="2018" name="BMC Genomics">
        <title>Genomic insights into host adaptation between the wheat stripe rust pathogen (Puccinia striiformis f. sp. tritici) and the barley stripe rust pathogen (Puccinia striiformis f. sp. hordei).</title>
        <authorList>
            <person name="Xia C."/>
            <person name="Wang M."/>
            <person name="Yin C."/>
            <person name="Cornejo O.E."/>
            <person name="Hulbert S.H."/>
            <person name="Chen X."/>
        </authorList>
    </citation>
    <scope>NUCLEOTIDE SEQUENCE [LARGE SCALE GENOMIC DNA]</scope>
    <source>
        <strain evidence="2">93TX-2</strain>
    </source>
</reference>
<gene>
    <name evidence="1" type="ORF">PSHT_06924</name>
</gene>
<dbReference type="Proteomes" id="UP000238274">
    <property type="component" value="Unassembled WGS sequence"/>
</dbReference>
<protein>
    <submittedName>
        <fullName evidence="1">Uncharacterized protein</fullName>
    </submittedName>
</protein>
<dbReference type="AlphaFoldDB" id="A0A2S4W2I7"/>
<dbReference type="VEuPathDB" id="FungiDB:PSTT_10693"/>
<comment type="caution">
    <text evidence="1">The sequence shown here is derived from an EMBL/GenBank/DDBJ whole genome shotgun (WGS) entry which is preliminary data.</text>
</comment>
<reference evidence="2" key="3">
    <citation type="journal article" date="2018" name="Mol. Plant Microbe Interact.">
        <title>Genome sequence resources for the wheat stripe rust pathogen (Puccinia striiformis f. sp. tritici) and the barley stripe rust pathogen (Puccinia striiformis f. sp. hordei).</title>
        <authorList>
            <person name="Xia C."/>
            <person name="Wang M."/>
            <person name="Yin C."/>
            <person name="Cornejo O.E."/>
            <person name="Hulbert S.H."/>
            <person name="Chen X."/>
        </authorList>
    </citation>
    <scope>NUCLEOTIDE SEQUENCE [LARGE SCALE GENOMIC DNA]</scope>
    <source>
        <strain evidence="2">93TX-2</strain>
    </source>
</reference>